<dbReference type="InterPro" id="IPR011335">
    <property type="entry name" value="Restrct_endonuc-II-like"/>
</dbReference>
<name>A0A4S4G0B9_9MICO</name>
<organism evidence="1 2">
    <name type="scientific">Orlajensenia flava</name>
    <dbReference type="NCBI Taxonomy" id="2565934"/>
    <lineage>
        <taxon>Bacteria</taxon>
        <taxon>Bacillati</taxon>
        <taxon>Actinomycetota</taxon>
        <taxon>Actinomycetes</taxon>
        <taxon>Micrococcales</taxon>
        <taxon>Microbacteriaceae</taxon>
        <taxon>Orlajensenia</taxon>
    </lineage>
</organism>
<sequence>MTARGILPPELGDVPFSTASALSRGATPSRLRAADLERPFTGVRSPVPVRDMVERARALLPVLPDRGIFSHATAAMVLGAPLPSGLERGPVHLTVVKPGRGSMRRGVAWHETDAELPALVFDGLRVISPAVVFGQLAGCLSLANLVALGDYLITGREPISGARAHSTIAELREAVDGWGSRRGARTLKQALMLVRWGPLSRPESLLRVGLVLAGLPEPLINHRIWHAGLLRHFMVDLAFDGLHIALEYEGDHHRTDRAVFESDILRREQLAEIGWTVIRVTAYDLGDGWEAFVLRLRTHIARARSAS</sequence>
<gene>
    <name evidence="1" type="ORF">E6C70_01100</name>
</gene>
<evidence type="ECO:0000313" key="2">
    <source>
        <dbReference type="Proteomes" id="UP000307380"/>
    </source>
</evidence>
<keyword evidence="2" id="KW-1185">Reference proteome</keyword>
<evidence type="ECO:0000313" key="1">
    <source>
        <dbReference type="EMBL" id="THG36168.1"/>
    </source>
</evidence>
<evidence type="ECO:0008006" key="3">
    <source>
        <dbReference type="Google" id="ProtNLM"/>
    </source>
</evidence>
<dbReference type="Gene3D" id="3.40.960.10">
    <property type="entry name" value="VSR Endonuclease"/>
    <property type="match status" value="1"/>
</dbReference>
<dbReference type="RefSeq" id="WP_136421425.1">
    <property type="nucleotide sequence ID" value="NZ_SSSN01000002.1"/>
</dbReference>
<dbReference type="Proteomes" id="UP000307380">
    <property type="component" value="Unassembled WGS sequence"/>
</dbReference>
<protein>
    <recommendedName>
        <fullName evidence="3">DUF559 domain-containing protein</fullName>
    </recommendedName>
</protein>
<accession>A0A4S4G0B9</accession>
<dbReference type="EMBL" id="SSSN01000002">
    <property type="protein sequence ID" value="THG36168.1"/>
    <property type="molecule type" value="Genomic_DNA"/>
</dbReference>
<proteinExistence type="predicted"/>
<comment type="caution">
    <text evidence="1">The sequence shown here is derived from an EMBL/GenBank/DDBJ whole genome shotgun (WGS) entry which is preliminary data.</text>
</comment>
<dbReference type="OrthoDB" id="3234479at2"/>
<reference evidence="1 2" key="1">
    <citation type="submission" date="2019-04" db="EMBL/GenBank/DDBJ databases">
        <authorList>
            <person name="Jiang L."/>
        </authorList>
    </citation>
    <scope>NUCLEOTIDE SEQUENCE [LARGE SCALE GENOMIC DNA]</scope>
    <source>
        <strain evidence="1 2">YIM 131861</strain>
    </source>
</reference>
<dbReference type="SUPFAM" id="SSF52980">
    <property type="entry name" value="Restriction endonuclease-like"/>
    <property type="match status" value="1"/>
</dbReference>
<dbReference type="AlphaFoldDB" id="A0A4S4G0B9"/>